<evidence type="ECO:0000313" key="3">
    <source>
        <dbReference type="Proteomes" id="UP000622245"/>
    </source>
</evidence>
<sequence>MHTWHVWRPLLNHYLRTLTFRATTTELDVATASAGASHRTRVTATATVGAVSTSTSAPAGTVDFYAGDQRIGSARVHHGVARLTTTVHGELTAPVSPATRATSSSTNPRARGGRPVAPGCGP</sequence>
<evidence type="ECO:0000313" key="2">
    <source>
        <dbReference type="EMBL" id="MBM0277698.1"/>
    </source>
</evidence>
<feature type="region of interest" description="Disordered" evidence="1">
    <location>
        <begin position="91"/>
        <end position="122"/>
    </location>
</feature>
<keyword evidence="3" id="KW-1185">Reference proteome</keyword>
<accession>A0ABS1YJU9</accession>
<dbReference type="EMBL" id="JAEVHL010000116">
    <property type="protein sequence ID" value="MBM0277698.1"/>
    <property type="molecule type" value="Genomic_DNA"/>
</dbReference>
<evidence type="ECO:0008006" key="4">
    <source>
        <dbReference type="Google" id="ProtNLM"/>
    </source>
</evidence>
<feature type="compositionally biased region" description="Polar residues" evidence="1">
    <location>
        <begin position="99"/>
        <end position="108"/>
    </location>
</feature>
<feature type="non-terminal residue" evidence="2">
    <location>
        <position position="122"/>
    </location>
</feature>
<gene>
    <name evidence="2" type="ORF">JM949_21095</name>
</gene>
<dbReference type="Gene3D" id="2.60.40.10">
    <property type="entry name" value="Immunoglobulins"/>
    <property type="match status" value="1"/>
</dbReference>
<comment type="caution">
    <text evidence="2">The sequence shown here is derived from an EMBL/GenBank/DDBJ whole genome shotgun (WGS) entry which is preliminary data.</text>
</comment>
<dbReference type="RefSeq" id="WP_203150115.1">
    <property type="nucleotide sequence ID" value="NZ_JAEVHL010000116.1"/>
</dbReference>
<reference evidence="2 3" key="1">
    <citation type="submission" date="2021-01" db="EMBL/GenBank/DDBJ databases">
        <title>Draft genome sequence of Micromonospora sp. strain STR1s_6.</title>
        <authorList>
            <person name="Karlyshev A."/>
            <person name="Jawad R."/>
        </authorList>
    </citation>
    <scope>NUCLEOTIDE SEQUENCE [LARGE SCALE GENOMIC DNA]</scope>
    <source>
        <strain evidence="2 3">STR1S-6</strain>
    </source>
</reference>
<evidence type="ECO:0000256" key="1">
    <source>
        <dbReference type="SAM" id="MobiDB-lite"/>
    </source>
</evidence>
<dbReference type="Proteomes" id="UP000622245">
    <property type="component" value="Unassembled WGS sequence"/>
</dbReference>
<dbReference type="InterPro" id="IPR013783">
    <property type="entry name" value="Ig-like_fold"/>
</dbReference>
<proteinExistence type="predicted"/>
<name>A0ABS1YJU9_9ACTN</name>
<protein>
    <recommendedName>
        <fullName evidence="4">Htaa protein</fullName>
    </recommendedName>
</protein>
<organism evidence="2 3">
    <name type="scientific">Micromonospora tarensis</name>
    <dbReference type="NCBI Taxonomy" id="2806100"/>
    <lineage>
        <taxon>Bacteria</taxon>
        <taxon>Bacillati</taxon>
        <taxon>Actinomycetota</taxon>
        <taxon>Actinomycetes</taxon>
        <taxon>Micromonosporales</taxon>
        <taxon>Micromonosporaceae</taxon>
        <taxon>Micromonospora</taxon>
    </lineage>
</organism>